<dbReference type="InterPro" id="IPR009008">
    <property type="entry name" value="Val/Leu/Ile-tRNA-synth_edit"/>
</dbReference>
<dbReference type="InterPro" id="IPR013155">
    <property type="entry name" value="M/V/L/I-tRNA-synth_anticd-bd"/>
</dbReference>
<keyword evidence="6 12" id="KW-0547">Nucleotide-binding</keyword>
<evidence type="ECO:0000259" key="14">
    <source>
        <dbReference type="Pfam" id="PF00133"/>
    </source>
</evidence>
<dbReference type="InterPro" id="IPR001412">
    <property type="entry name" value="aa-tRNA-synth_I_CS"/>
</dbReference>
<comment type="caution">
    <text evidence="16">The sequence shown here is derived from an EMBL/GenBank/DDBJ whole genome shotgun (WGS) entry which is preliminary data.</text>
</comment>
<sequence length="1039" mass="117507">MTDVHILRRRQMRKKMRYCGSISKTCIFVLCNESSFTADSRTLYCKRKYSIGFDRHSTGTNQVVKDVRTTFPTAYNPKDVENNWCSWWEKQGYFLPNSAATGKPFSMVLPPPNVTGTLHLGHALTCTVQDVLARWQRMLGCPVVWIPGMDHAGIATQVAVERMLWQERKLTRHDIGRDKFVEEVWRWKEQKGSVIAGQLRRLGLSLDWSREMFTLGPVQSAAVTEAFIHLFDAGLIYRANSLVNWSCVLQSAISDIEVNFQEVTGATALEVPGYSEPVEFGVLTNFAYKLCDRDGEVVLSTSRVETMLGDTAVAVHPLDARYKSVIGEHVWHPFREERVPIICDDFVNPDLGTGAVKVTPAHDYVDFEVGRRHNLEMISIINEKGALNEKCGKFSNMKRFDARKCITEQLAALGLLRGKQDHTMRIPFCSRSGDVVELLLKPQWFVNCKEMAQRAVRAVQEGQLKIDPDVFEKTWYSWLHDVRDWCVSRQLWWGHRIPVYKCSSIMDSQSSVWVAAQNMNDARKKAATMLGVLESDILKVCQDDDVLDTWFSSALLPFSALGWPEKTEKYYPLTLMETGHDILFFWVARMVMLGMELTGQLPFKNILLHGIICDAQGRKMSKSLGNVMLPEDLIFGISLEDLNCRAHKSFEAGQLSKSELTLTLDGQKKMFPKGIAECGADALRFTLCSMDVKSHFINFDIQQCHANRLFCNKIWQASKYTIMCIQRVPSALDSDPSSSRDDLGKLDKWILSRLAHMVSEVNKALAASDFHIATSALKTFLYGEFCDFYIETTKSVLKVPDTQAAVMACRTLLYCLHTALRALSPFMPFVTEELYHHLPHFSNYCRSESIMVAAYPTHQQWEQWRNMNLENELQLVINVIGAVRRLKAKHSIKDKPEVHIVMSSPVDAGVYTEHQSVVEMLVGCGDVVVSTDECLALRKNPVAEAVGPSTCVYLLTKQAVDTSEEESQACKKEERLLKELVKMTKITSAVGYKNKAPPHVQEAHALKHESHQLQITLGKMRNSGSDCRDRASNNSSSDS</sequence>
<evidence type="ECO:0000256" key="2">
    <source>
        <dbReference type="ARBA" id="ARBA00005594"/>
    </source>
</evidence>
<dbReference type="HAMAP" id="MF_02004">
    <property type="entry name" value="Val_tRNA_synth_type1"/>
    <property type="match status" value="1"/>
</dbReference>
<dbReference type="GO" id="GO:0006438">
    <property type="term" value="P:valyl-tRNA aminoacylation"/>
    <property type="evidence" value="ECO:0007669"/>
    <property type="project" value="InterPro"/>
</dbReference>
<feature type="domain" description="Methionyl/Valyl/Leucyl/Isoleucyl-tRNA synthetase anticodon-binding" evidence="15">
    <location>
        <begin position="747"/>
        <end position="900"/>
    </location>
</feature>
<dbReference type="EC" id="6.1.1.9" evidence="3"/>
<evidence type="ECO:0000256" key="1">
    <source>
        <dbReference type="ARBA" id="ARBA00004496"/>
    </source>
</evidence>
<dbReference type="FunFam" id="3.40.50.620:FF:000078">
    <property type="entry name" value="Valine--tRNA ligase, mitochondrial"/>
    <property type="match status" value="1"/>
</dbReference>
<dbReference type="InterPro" id="IPR033705">
    <property type="entry name" value="Anticodon_Ia_Val"/>
</dbReference>
<dbReference type="FunFam" id="3.40.50.620:FF:000020">
    <property type="entry name" value="Valine--tRNA ligase, mitochondrial"/>
    <property type="match status" value="1"/>
</dbReference>
<dbReference type="InParanoid" id="A0A6L2PX61"/>
<dbReference type="CDD" id="cd07962">
    <property type="entry name" value="Anticodon_Ia_Val"/>
    <property type="match status" value="1"/>
</dbReference>
<dbReference type="FunFam" id="3.90.740.10:FF:000005">
    <property type="entry name" value="Valine--tRNA ligase, mitochondrial"/>
    <property type="match status" value="1"/>
</dbReference>
<dbReference type="InterPro" id="IPR002300">
    <property type="entry name" value="aa-tRNA-synth_Ia"/>
</dbReference>
<dbReference type="CDD" id="cd00817">
    <property type="entry name" value="ValRS_core"/>
    <property type="match status" value="1"/>
</dbReference>
<dbReference type="InterPro" id="IPR014729">
    <property type="entry name" value="Rossmann-like_a/b/a_fold"/>
</dbReference>
<dbReference type="AlphaFoldDB" id="A0A6L2PX61"/>
<dbReference type="NCBIfam" id="NF004349">
    <property type="entry name" value="PRK05729.1"/>
    <property type="match status" value="1"/>
</dbReference>
<dbReference type="PANTHER" id="PTHR11946">
    <property type="entry name" value="VALYL-TRNA SYNTHETASES"/>
    <property type="match status" value="1"/>
</dbReference>
<dbReference type="InterPro" id="IPR002303">
    <property type="entry name" value="Valyl-tRNA_ligase"/>
</dbReference>
<evidence type="ECO:0000256" key="10">
    <source>
        <dbReference type="ARBA" id="ARBA00029936"/>
    </source>
</evidence>
<evidence type="ECO:0000256" key="12">
    <source>
        <dbReference type="RuleBase" id="RU363035"/>
    </source>
</evidence>
<dbReference type="PANTHER" id="PTHR11946:SF109">
    <property type="entry name" value="VALINE--TRNA LIGASE"/>
    <property type="match status" value="1"/>
</dbReference>
<proteinExistence type="inferred from homology"/>
<evidence type="ECO:0000313" key="16">
    <source>
        <dbReference type="EMBL" id="GFG36210.1"/>
    </source>
</evidence>
<dbReference type="PRINTS" id="PR00986">
    <property type="entry name" value="TRNASYNTHVAL"/>
</dbReference>
<dbReference type="SUPFAM" id="SSF50677">
    <property type="entry name" value="ValRS/IleRS/LeuRS editing domain"/>
    <property type="match status" value="1"/>
</dbReference>
<evidence type="ECO:0000259" key="15">
    <source>
        <dbReference type="Pfam" id="PF08264"/>
    </source>
</evidence>
<keyword evidence="7 12" id="KW-0067">ATP-binding</keyword>
<dbReference type="InterPro" id="IPR009080">
    <property type="entry name" value="tRNAsynth_Ia_anticodon-bd"/>
</dbReference>
<name>A0A6L2PX61_COPFO</name>
<dbReference type="EMBL" id="BLKM01000621">
    <property type="protein sequence ID" value="GFG36210.1"/>
    <property type="molecule type" value="Genomic_DNA"/>
</dbReference>
<evidence type="ECO:0000256" key="3">
    <source>
        <dbReference type="ARBA" id="ARBA00013169"/>
    </source>
</evidence>
<organism evidence="16 17">
    <name type="scientific">Coptotermes formosanus</name>
    <name type="common">Formosan subterranean termite</name>
    <dbReference type="NCBI Taxonomy" id="36987"/>
    <lineage>
        <taxon>Eukaryota</taxon>
        <taxon>Metazoa</taxon>
        <taxon>Ecdysozoa</taxon>
        <taxon>Arthropoda</taxon>
        <taxon>Hexapoda</taxon>
        <taxon>Insecta</taxon>
        <taxon>Pterygota</taxon>
        <taxon>Neoptera</taxon>
        <taxon>Polyneoptera</taxon>
        <taxon>Dictyoptera</taxon>
        <taxon>Blattodea</taxon>
        <taxon>Blattoidea</taxon>
        <taxon>Termitoidae</taxon>
        <taxon>Rhinotermitidae</taxon>
        <taxon>Coptotermes</taxon>
    </lineage>
</organism>
<keyword evidence="8 12" id="KW-0648">Protein biosynthesis</keyword>
<dbReference type="GO" id="GO:0005829">
    <property type="term" value="C:cytosol"/>
    <property type="evidence" value="ECO:0007669"/>
    <property type="project" value="TreeGrafter"/>
</dbReference>
<keyword evidence="17" id="KW-1185">Reference proteome</keyword>
<dbReference type="PROSITE" id="PS00178">
    <property type="entry name" value="AA_TRNA_LIGASE_I"/>
    <property type="match status" value="1"/>
</dbReference>
<dbReference type="GO" id="GO:0005524">
    <property type="term" value="F:ATP binding"/>
    <property type="evidence" value="ECO:0007669"/>
    <property type="project" value="UniProtKB-KW"/>
</dbReference>
<dbReference type="Proteomes" id="UP000502823">
    <property type="component" value="Unassembled WGS sequence"/>
</dbReference>
<dbReference type="GO" id="GO:0002161">
    <property type="term" value="F:aminoacyl-tRNA deacylase activity"/>
    <property type="evidence" value="ECO:0007669"/>
    <property type="project" value="InterPro"/>
</dbReference>
<evidence type="ECO:0000256" key="4">
    <source>
        <dbReference type="ARBA" id="ARBA00022490"/>
    </source>
</evidence>
<reference evidence="17" key="1">
    <citation type="submission" date="2020-01" db="EMBL/GenBank/DDBJ databases">
        <title>Draft genome sequence of the Termite Coptotermes fromosanus.</title>
        <authorList>
            <person name="Itakura S."/>
            <person name="Yosikawa Y."/>
            <person name="Umezawa K."/>
        </authorList>
    </citation>
    <scope>NUCLEOTIDE SEQUENCE [LARGE SCALE GENOMIC DNA]</scope>
</reference>
<evidence type="ECO:0000256" key="8">
    <source>
        <dbReference type="ARBA" id="ARBA00022917"/>
    </source>
</evidence>
<dbReference type="SUPFAM" id="SSF52374">
    <property type="entry name" value="Nucleotidylyl transferase"/>
    <property type="match status" value="1"/>
</dbReference>
<keyword evidence="5 12" id="KW-0436">Ligase</keyword>
<comment type="similarity">
    <text evidence="2 12">Belongs to the class-I aminoacyl-tRNA synthetase family.</text>
</comment>
<keyword evidence="4" id="KW-0963">Cytoplasm</keyword>
<evidence type="ECO:0000256" key="11">
    <source>
        <dbReference type="ARBA" id="ARBA00047552"/>
    </source>
</evidence>
<comment type="catalytic activity">
    <reaction evidence="11">
        <text>tRNA(Val) + L-valine + ATP = L-valyl-tRNA(Val) + AMP + diphosphate</text>
        <dbReference type="Rhea" id="RHEA:10704"/>
        <dbReference type="Rhea" id="RHEA-COMP:9672"/>
        <dbReference type="Rhea" id="RHEA-COMP:9708"/>
        <dbReference type="ChEBI" id="CHEBI:30616"/>
        <dbReference type="ChEBI" id="CHEBI:33019"/>
        <dbReference type="ChEBI" id="CHEBI:57762"/>
        <dbReference type="ChEBI" id="CHEBI:78442"/>
        <dbReference type="ChEBI" id="CHEBI:78537"/>
        <dbReference type="ChEBI" id="CHEBI:456215"/>
        <dbReference type="EC" id="6.1.1.9"/>
    </reaction>
</comment>
<evidence type="ECO:0000256" key="9">
    <source>
        <dbReference type="ARBA" id="ARBA00023146"/>
    </source>
</evidence>
<feature type="region of interest" description="Disordered" evidence="13">
    <location>
        <begin position="1019"/>
        <end position="1039"/>
    </location>
</feature>
<dbReference type="Pfam" id="PF08264">
    <property type="entry name" value="Anticodon_1"/>
    <property type="match status" value="1"/>
</dbReference>
<dbReference type="Gene3D" id="3.90.740.10">
    <property type="entry name" value="Valyl/Leucyl/Isoleucyl-tRNA synthetase, editing domain"/>
    <property type="match status" value="1"/>
</dbReference>
<gene>
    <name evidence="16" type="ORF">Cfor_11291</name>
</gene>
<accession>A0A6L2PX61</accession>
<feature type="domain" description="Aminoacyl-tRNA synthetase class Ia" evidence="14">
    <location>
        <begin position="84"/>
        <end position="693"/>
    </location>
</feature>
<dbReference type="Gene3D" id="1.10.730.10">
    <property type="entry name" value="Isoleucyl-tRNA Synthetase, Domain 1"/>
    <property type="match status" value="1"/>
</dbReference>
<dbReference type="NCBIfam" id="TIGR00422">
    <property type="entry name" value="valS"/>
    <property type="match status" value="1"/>
</dbReference>
<keyword evidence="9 12" id="KW-0030">Aminoacyl-tRNA synthetase</keyword>
<comment type="subcellular location">
    <subcellularLocation>
        <location evidence="1">Cytoplasm</location>
    </subcellularLocation>
</comment>
<dbReference type="SUPFAM" id="SSF47323">
    <property type="entry name" value="Anticodon-binding domain of a subclass of class I aminoacyl-tRNA synthetases"/>
    <property type="match status" value="1"/>
</dbReference>
<evidence type="ECO:0000256" key="5">
    <source>
        <dbReference type="ARBA" id="ARBA00022598"/>
    </source>
</evidence>
<dbReference type="Pfam" id="PF00133">
    <property type="entry name" value="tRNA-synt_1"/>
    <property type="match status" value="1"/>
</dbReference>
<dbReference type="OrthoDB" id="629407at2759"/>
<evidence type="ECO:0000256" key="13">
    <source>
        <dbReference type="SAM" id="MobiDB-lite"/>
    </source>
</evidence>
<evidence type="ECO:0000256" key="7">
    <source>
        <dbReference type="ARBA" id="ARBA00022840"/>
    </source>
</evidence>
<evidence type="ECO:0000256" key="6">
    <source>
        <dbReference type="ARBA" id="ARBA00022741"/>
    </source>
</evidence>
<dbReference type="GO" id="GO:0004832">
    <property type="term" value="F:valine-tRNA ligase activity"/>
    <property type="evidence" value="ECO:0007669"/>
    <property type="project" value="UniProtKB-EC"/>
</dbReference>
<evidence type="ECO:0000313" key="17">
    <source>
        <dbReference type="Proteomes" id="UP000502823"/>
    </source>
</evidence>
<dbReference type="Gene3D" id="3.40.50.620">
    <property type="entry name" value="HUPs"/>
    <property type="match status" value="2"/>
</dbReference>
<protein>
    <recommendedName>
        <fullName evidence="3">valine--tRNA ligase</fullName>
        <ecNumber evidence="3">6.1.1.9</ecNumber>
    </recommendedName>
    <alternativeName>
        <fullName evidence="10">Valyl-tRNA synthetase</fullName>
    </alternativeName>
</protein>